<name>A0ABV2BYF8_9GAMM</name>
<evidence type="ECO:0000313" key="2">
    <source>
        <dbReference type="Proteomes" id="UP001548189"/>
    </source>
</evidence>
<dbReference type="EMBL" id="JBEVCJ010000031">
    <property type="protein sequence ID" value="MET1256968.1"/>
    <property type="molecule type" value="Genomic_DNA"/>
</dbReference>
<sequence>MEKLEIRQLNHDEYYKNIDMSGKWVVVSILNGCKLSEAYPSKELAEIVEKNLNKIIENIVFLLKIANVKSFSNNEIKRALSGCLFEDYYIKSCVKFVNAGVLSKDDLK</sequence>
<organism evidence="1 2">
    <name type="scientific">Aliikangiella maris</name>
    <dbReference type="NCBI Taxonomy" id="3162458"/>
    <lineage>
        <taxon>Bacteria</taxon>
        <taxon>Pseudomonadati</taxon>
        <taxon>Pseudomonadota</taxon>
        <taxon>Gammaproteobacteria</taxon>
        <taxon>Oceanospirillales</taxon>
        <taxon>Pleioneaceae</taxon>
        <taxon>Aliikangiella</taxon>
    </lineage>
</organism>
<accession>A0ABV2BYF8</accession>
<reference evidence="1 2" key="1">
    <citation type="submission" date="2024-06" db="EMBL/GenBank/DDBJ databases">
        <authorList>
            <person name="Li F."/>
        </authorList>
    </citation>
    <scope>NUCLEOTIDE SEQUENCE [LARGE SCALE GENOMIC DNA]</scope>
    <source>
        <strain evidence="1 2">GXAS 311</strain>
    </source>
</reference>
<evidence type="ECO:0000313" key="1">
    <source>
        <dbReference type="EMBL" id="MET1256968.1"/>
    </source>
</evidence>
<comment type="caution">
    <text evidence="1">The sequence shown here is derived from an EMBL/GenBank/DDBJ whole genome shotgun (WGS) entry which is preliminary data.</text>
</comment>
<dbReference type="Proteomes" id="UP001548189">
    <property type="component" value="Unassembled WGS sequence"/>
</dbReference>
<gene>
    <name evidence="1" type="ORF">ABVT43_17630</name>
</gene>
<protein>
    <submittedName>
        <fullName evidence="1">Uncharacterized protein</fullName>
    </submittedName>
</protein>
<keyword evidence="2" id="KW-1185">Reference proteome</keyword>
<proteinExistence type="predicted"/>